<evidence type="ECO:0000256" key="4">
    <source>
        <dbReference type="ARBA" id="ARBA00022729"/>
    </source>
</evidence>
<evidence type="ECO:0000313" key="8">
    <source>
        <dbReference type="Proteomes" id="UP000679950"/>
    </source>
</evidence>
<evidence type="ECO:0000256" key="1">
    <source>
        <dbReference type="ARBA" id="ARBA00004193"/>
    </source>
</evidence>
<dbReference type="Pfam" id="PF01497">
    <property type="entry name" value="Peripla_BP_2"/>
    <property type="match status" value="1"/>
</dbReference>
<sequence>MNTLFKNKFSFFIIFIMIFFIIAGCGNTDPQRESEKSGDKAPVEENNKEITLDSEMGEVTIPLNAKKVLAPFHEDALLSIGVTPVAKWAIGTRVQDHLEDQLQDVPKIEWTLPLEQVLSYQPDLIILENTMDSYEGTYEDYQKIAPTYVMDEETVGDWRKQLDVFGQLLGKEDAAKQAVNDYEKKVAEAKTEVQDTIGDETVAAIWVIGGKYFVFEKDRHSAKVLYSELGVHYPQLVDELGEAKPQWEPLSLEKLSELDADHVFLLATEGEEGIDVLENSKVWNSIPAVKNDQVYVLNAADSWTNKGLIASTKTIDTFLETLKK</sequence>
<feature type="coiled-coil region" evidence="5">
    <location>
        <begin position="172"/>
        <end position="199"/>
    </location>
</feature>
<evidence type="ECO:0000313" key="7">
    <source>
        <dbReference type="EMBL" id="GIN58309.1"/>
    </source>
</evidence>
<evidence type="ECO:0000256" key="2">
    <source>
        <dbReference type="ARBA" id="ARBA00008814"/>
    </source>
</evidence>
<dbReference type="SUPFAM" id="SSF53807">
    <property type="entry name" value="Helical backbone' metal receptor"/>
    <property type="match status" value="1"/>
</dbReference>
<dbReference type="InterPro" id="IPR051313">
    <property type="entry name" value="Bact_iron-sidero_bind"/>
</dbReference>
<organism evidence="7 8">
    <name type="scientific">Lederbergia ruris</name>
    <dbReference type="NCBI Taxonomy" id="217495"/>
    <lineage>
        <taxon>Bacteria</taxon>
        <taxon>Bacillati</taxon>
        <taxon>Bacillota</taxon>
        <taxon>Bacilli</taxon>
        <taxon>Bacillales</taxon>
        <taxon>Bacillaceae</taxon>
        <taxon>Lederbergia</taxon>
    </lineage>
</organism>
<dbReference type="RefSeq" id="WP_212966555.1">
    <property type="nucleotide sequence ID" value="NZ_BORB01000021.1"/>
</dbReference>
<feature type="domain" description="Fe/B12 periplasmic-binding" evidence="6">
    <location>
        <begin position="48"/>
        <end position="324"/>
    </location>
</feature>
<dbReference type="PANTHER" id="PTHR30532">
    <property type="entry name" value="IRON III DICITRATE-BINDING PERIPLASMIC PROTEIN"/>
    <property type="match status" value="1"/>
</dbReference>
<comment type="caution">
    <text evidence="7">The sequence shown here is derived from an EMBL/GenBank/DDBJ whole genome shotgun (WGS) entry which is preliminary data.</text>
</comment>
<dbReference type="CDD" id="cd01138">
    <property type="entry name" value="FeuA"/>
    <property type="match status" value="1"/>
</dbReference>
<keyword evidence="3" id="KW-0813">Transport</keyword>
<reference evidence="7 8" key="1">
    <citation type="submission" date="2021-03" db="EMBL/GenBank/DDBJ databases">
        <title>Antimicrobial resistance genes in bacteria isolated from Japanese honey, and their potential for conferring macrolide and lincosamide resistance in the American foulbrood pathogen Paenibacillus larvae.</title>
        <authorList>
            <person name="Okamoto M."/>
            <person name="Kumagai M."/>
            <person name="Kanamori H."/>
            <person name="Takamatsu D."/>
        </authorList>
    </citation>
    <scope>NUCLEOTIDE SEQUENCE [LARGE SCALE GENOMIC DNA]</scope>
    <source>
        <strain evidence="7 8">J8TS2</strain>
    </source>
</reference>
<comment type="similarity">
    <text evidence="2">Belongs to the bacterial solute-binding protein 8 family.</text>
</comment>
<protein>
    <submittedName>
        <fullName evidence="7">Ferrichrome ABC transporter substrate-binding protein</fullName>
    </submittedName>
</protein>
<comment type="subcellular location">
    <subcellularLocation>
        <location evidence="1">Cell membrane</location>
        <topology evidence="1">Lipid-anchor</topology>
    </subcellularLocation>
</comment>
<dbReference type="PROSITE" id="PS50983">
    <property type="entry name" value="FE_B12_PBP"/>
    <property type="match status" value="1"/>
</dbReference>
<accession>A0ABQ4KK27</accession>
<proteinExistence type="inferred from homology"/>
<dbReference type="InterPro" id="IPR002491">
    <property type="entry name" value="ABC_transptr_periplasmic_BD"/>
</dbReference>
<name>A0ABQ4KK27_9BACI</name>
<dbReference type="PROSITE" id="PS51257">
    <property type="entry name" value="PROKAR_LIPOPROTEIN"/>
    <property type="match status" value="1"/>
</dbReference>
<evidence type="ECO:0000256" key="3">
    <source>
        <dbReference type="ARBA" id="ARBA00022448"/>
    </source>
</evidence>
<gene>
    <name evidence="7" type="ORF">J8TS2_26280</name>
</gene>
<dbReference type="Gene3D" id="3.40.50.1980">
    <property type="entry name" value="Nitrogenase molybdenum iron protein domain"/>
    <property type="match status" value="2"/>
</dbReference>
<keyword evidence="4" id="KW-0732">Signal</keyword>
<keyword evidence="8" id="KW-1185">Reference proteome</keyword>
<dbReference type="EMBL" id="BORB01000021">
    <property type="protein sequence ID" value="GIN58309.1"/>
    <property type="molecule type" value="Genomic_DNA"/>
</dbReference>
<dbReference type="PANTHER" id="PTHR30532:SF1">
    <property type="entry name" value="IRON(3+)-HYDROXAMATE-BINDING PROTEIN FHUD"/>
    <property type="match status" value="1"/>
</dbReference>
<dbReference type="Proteomes" id="UP000679950">
    <property type="component" value="Unassembled WGS sequence"/>
</dbReference>
<keyword evidence="5" id="KW-0175">Coiled coil</keyword>
<evidence type="ECO:0000256" key="5">
    <source>
        <dbReference type="SAM" id="Coils"/>
    </source>
</evidence>
<evidence type="ECO:0000259" key="6">
    <source>
        <dbReference type="PROSITE" id="PS50983"/>
    </source>
</evidence>